<proteinExistence type="predicted"/>
<reference evidence="2" key="2">
    <citation type="journal article" date="2015" name="Data Brief">
        <title>Shoot transcriptome of the giant reed, Arundo donax.</title>
        <authorList>
            <person name="Barrero R.A."/>
            <person name="Guerrero F.D."/>
            <person name="Moolhuijzen P."/>
            <person name="Goolsby J.A."/>
            <person name="Tidwell J."/>
            <person name="Bellgard S.E."/>
            <person name="Bellgard M.I."/>
        </authorList>
    </citation>
    <scope>NUCLEOTIDE SEQUENCE</scope>
    <source>
        <tissue evidence="2">Shoot tissue taken approximately 20 cm above the soil surface</tissue>
    </source>
</reference>
<dbReference type="AlphaFoldDB" id="A0A0A9GU07"/>
<protein>
    <submittedName>
        <fullName evidence="2">Uncharacterized protein</fullName>
    </submittedName>
</protein>
<dbReference type="EMBL" id="GBRH01173848">
    <property type="protein sequence ID" value="JAE24048.1"/>
    <property type="molecule type" value="Transcribed_RNA"/>
</dbReference>
<sequence length="33" mass="3705">MDLHSRANPDGKWGKEEEDDDEGRAASWWSASA</sequence>
<feature type="region of interest" description="Disordered" evidence="1">
    <location>
        <begin position="1"/>
        <end position="33"/>
    </location>
</feature>
<organism evidence="2">
    <name type="scientific">Arundo donax</name>
    <name type="common">Giant reed</name>
    <name type="synonym">Donax arundinaceus</name>
    <dbReference type="NCBI Taxonomy" id="35708"/>
    <lineage>
        <taxon>Eukaryota</taxon>
        <taxon>Viridiplantae</taxon>
        <taxon>Streptophyta</taxon>
        <taxon>Embryophyta</taxon>
        <taxon>Tracheophyta</taxon>
        <taxon>Spermatophyta</taxon>
        <taxon>Magnoliopsida</taxon>
        <taxon>Liliopsida</taxon>
        <taxon>Poales</taxon>
        <taxon>Poaceae</taxon>
        <taxon>PACMAD clade</taxon>
        <taxon>Arundinoideae</taxon>
        <taxon>Arundineae</taxon>
        <taxon>Arundo</taxon>
    </lineage>
</organism>
<accession>A0A0A9GU07</accession>
<feature type="compositionally biased region" description="Basic and acidic residues" evidence="1">
    <location>
        <begin position="1"/>
        <end position="15"/>
    </location>
</feature>
<evidence type="ECO:0000256" key="1">
    <source>
        <dbReference type="SAM" id="MobiDB-lite"/>
    </source>
</evidence>
<evidence type="ECO:0000313" key="2">
    <source>
        <dbReference type="EMBL" id="JAE24048.1"/>
    </source>
</evidence>
<name>A0A0A9GU07_ARUDO</name>
<reference evidence="2" key="1">
    <citation type="submission" date="2014-09" db="EMBL/GenBank/DDBJ databases">
        <authorList>
            <person name="Magalhaes I.L.F."/>
            <person name="Oliveira U."/>
            <person name="Santos F.R."/>
            <person name="Vidigal T.H.D.A."/>
            <person name="Brescovit A.D."/>
            <person name="Santos A.J."/>
        </authorList>
    </citation>
    <scope>NUCLEOTIDE SEQUENCE</scope>
    <source>
        <tissue evidence="2">Shoot tissue taken approximately 20 cm above the soil surface</tissue>
    </source>
</reference>